<keyword evidence="3" id="KW-1185">Reference proteome</keyword>
<dbReference type="InterPro" id="IPR007889">
    <property type="entry name" value="HTH_Psq"/>
</dbReference>
<dbReference type="SUPFAM" id="SSF46689">
    <property type="entry name" value="Homeodomain-like"/>
    <property type="match status" value="1"/>
</dbReference>
<comment type="caution">
    <text evidence="2">The sequence shown here is derived from an EMBL/GenBank/DDBJ whole genome shotgun (WGS) entry which is preliminary data.</text>
</comment>
<evidence type="ECO:0000313" key="2">
    <source>
        <dbReference type="EMBL" id="KAH3698051.1"/>
    </source>
</evidence>
<dbReference type="AlphaFoldDB" id="A0A9D3YG02"/>
<organism evidence="2 3">
    <name type="scientific">Dreissena polymorpha</name>
    <name type="common">Zebra mussel</name>
    <name type="synonym">Mytilus polymorpha</name>
    <dbReference type="NCBI Taxonomy" id="45954"/>
    <lineage>
        <taxon>Eukaryota</taxon>
        <taxon>Metazoa</taxon>
        <taxon>Spiralia</taxon>
        <taxon>Lophotrochozoa</taxon>
        <taxon>Mollusca</taxon>
        <taxon>Bivalvia</taxon>
        <taxon>Autobranchia</taxon>
        <taxon>Heteroconchia</taxon>
        <taxon>Euheterodonta</taxon>
        <taxon>Imparidentia</taxon>
        <taxon>Neoheterodontei</taxon>
        <taxon>Myida</taxon>
        <taxon>Dreissenoidea</taxon>
        <taxon>Dreissenidae</taxon>
        <taxon>Dreissena</taxon>
    </lineage>
</organism>
<feature type="domain" description="HTH psq-type" evidence="1">
    <location>
        <begin position="34"/>
        <end position="69"/>
    </location>
</feature>
<dbReference type="EMBL" id="JAIWYP010000016">
    <property type="protein sequence ID" value="KAH3698051.1"/>
    <property type="molecule type" value="Genomic_DNA"/>
</dbReference>
<reference evidence="2" key="2">
    <citation type="submission" date="2020-11" db="EMBL/GenBank/DDBJ databases">
        <authorList>
            <person name="McCartney M.A."/>
            <person name="Auch B."/>
            <person name="Kono T."/>
            <person name="Mallez S."/>
            <person name="Becker A."/>
            <person name="Gohl D.M."/>
            <person name="Silverstein K.A.T."/>
            <person name="Koren S."/>
            <person name="Bechman K.B."/>
            <person name="Herman A."/>
            <person name="Abrahante J.E."/>
            <person name="Garbe J."/>
        </authorList>
    </citation>
    <scope>NUCLEOTIDE SEQUENCE</scope>
    <source>
        <strain evidence="2">Duluth1</strain>
        <tissue evidence="2">Whole animal</tissue>
    </source>
</reference>
<reference evidence="2" key="1">
    <citation type="journal article" date="2019" name="bioRxiv">
        <title>The Genome of the Zebra Mussel, Dreissena polymorpha: A Resource for Invasive Species Research.</title>
        <authorList>
            <person name="McCartney M.A."/>
            <person name="Auch B."/>
            <person name="Kono T."/>
            <person name="Mallez S."/>
            <person name="Zhang Y."/>
            <person name="Obille A."/>
            <person name="Becker A."/>
            <person name="Abrahante J.E."/>
            <person name="Garbe J."/>
            <person name="Badalamenti J.P."/>
            <person name="Herman A."/>
            <person name="Mangelson H."/>
            <person name="Liachko I."/>
            <person name="Sullivan S."/>
            <person name="Sone E.D."/>
            <person name="Koren S."/>
            <person name="Silverstein K.A.T."/>
            <person name="Beckman K.B."/>
            <person name="Gohl D.M."/>
        </authorList>
    </citation>
    <scope>NUCLEOTIDE SEQUENCE</scope>
    <source>
        <strain evidence="2">Duluth1</strain>
        <tissue evidence="2">Whole animal</tissue>
    </source>
</reference>
<evidence type="ECO:0000313" key="3">
    <source>
        <dbReference type="Proteomes" id="UP000828390"/>
    </source>
</evidence>
<evidence type="ECO:0000259" key="1">
    <source>
        <dbReference type="Pfam" id="PF05225"/>
    </source>
</evidence>
<accession>A0A9D3YG02</accession>
<dbReference type="InterPro" id="IPR009057">
    <property type="entry name" value="Homeodomain-like_sf"/>
</dbReference>
<sequence>MLSAWSVSCSCCYVFGKLLRLYFTSRMSRPLMYALENAVGSVKSKSMVYFKASRLYNIPRSTIFAKVKGHSSIECTMGPHTVLTAAEEKRIV</sequence>
<dbReference type="GO" id="GO:0003677">
    <property type="term" value="F:DNA binding"/>
    <property type="evidence" value="ECO:0007669"/>
    <property type="project" value="InterPro"/>
</dbReference>
<dbReference type="Gene3D" id="1.10.10.60">
    <property type="entry name" value="Homeodomain-like"/>
    <property type="match status" value="1"/>
</dbReference>
<gene>
    <name evidence="2" type="ORF">DPMN_085566</name>
</gene>
<proteinExistence type="predicted"/>
<name>A0A9D3YG02_DREPO</name>
<protein>
    <recommendedName>
        <fullName evidence="1">HTH psq-type domain-containing protein</fullName>
    </recommendedName>
</protein>
<dbReference type="Pfam" id="PF05225">
    <property type="entry name" value="HTH_psq"/>
    <property type="match status" value="1"/>
</dbReference>
<dbReference type="Proteomes" id="UP000828390">
    <property type="component" value="Unassembled WGS sequence"/>
</dbReference>